<proteinExistence type="predicted"/>
<protein>
    <submittedName>
        <fullName evidence="2">Uncharacterized protein</fullName>
    </submittedName>
</protein>
<organism evidence="2 3">
    <name type="scientific">Rangifer tarandus platyrhynchus</name>
    <name type="common">Svalbard reindeer</name>
    <dbReference type="NCBI Taxonomy" id="3082113"/>
    <lineage>
        <taxon>Eukaryota</taxon>
        <taxon>Metazoa</taxon>
        <taxon>Chordata</taxon>
        <taxon>Craniata</taxon>
        <taxon>Vertebrata</taxon>
        <taxon>Euteleostomi</taxon>
        <taxon>Mammalia</taxon>
        <taxon>Eutheria</taxon>
        <taxon>Laurasiatheria</taxon>
        <taxon>Artiodactyla</taxon>
        <taxon>Ruminantia</taxon>
        <taxon>Pecora</taxon>
        <taxon>Cervidae</taxon>
        <taxon>Odocoileinae</taxon>
        <taxon>Rangifer</taxon>
    </lineage>
</organism>
<name>A0ABN8ZJB9_RANTA</name>
<accession>A0ABN8ZJB9</accession>
<reference evidence="2" key="1">
    <citation type="submission" date="2023-04" db="EMBL/GenBank/DDBJ databases">
        <authorList>
            <consortium name="ELIXIR-Norway"/>
        </authorList>
    </citation>
    <scope>NUCLEOTIDE SEQUENCE [LARGE SCALE GENOMIC DNA]</scope>
</reference>
<feature type="compositionally biased region" description="Polar residues" evidence="1">
    <location>
        <begin position="1"/>
        <end position="12"/>
    </location>
</feature>
<feature type="compositionally biased region" description="Polar residues" evidence="1">
    <location>
        <begin position="74"/>
        <end position="85"/>
    </location>
</feature>
<keyword evidence="3" id="KW-1185">Reference proteome</keyword>
<gene>
    <name evidence="2" type="ORF">MRATA1EN1_LOCUS22821</name>
</gene>
<feature type="region of interest" description="Disordered" evidence="1">
    <location>
        <begin position="1"/>
        <end position="52"/>
    </location>
</feature>
<feature type="region of interest" description="Disordered" evidence="1">
    <location>
        <begin position="70"/>
        <end position="92"/>
    </location>
</feature>
<sequence>MDKQSFSPQSGEEATRRPLFLRDARDHSPGTKAAVNMNTEAQGTSWAHVPPLELPPADLAGATVARSWRENGLSAKQRSPKSASGLSGGKEGVKRGLFMKQPLQHGGDRSALLSPQPRITRSWWFTHRQAPPHTCPSGPRSFWLVARSEWVLPGASASGSSVVRLLPHAGWRRQHRPCPEKPWFSPQGCRHGASSHHQQCFAPLEEWQH</sequence>
<evidence type="ECO:0000313" key="2">
    <source>
        <dbReference type="EMBL" id="CAI9173859.1"/>
    </source>
</evidence>
<feature type="compositionally biased region" description="Polar residues" evidence="1">
    <location>
        <begin position="36"/>
        <end position="45"/>
    </location>
</feature>
<dbReference type="EMBL" id="OX460345">
    <property type="protein sequence ID" value="CAI9173859.1"/>
    <property type="molecule type" value="Genomic_DNA"/>
</dbReference>
<evidence type="ECO:0000313" key="3">
    <source>
        <dbReference type="Proteomes" id="UP001176941"/>
    </source>
</evidence>
<feature type="compositionally biased region" description="Basic and acidic residues" evidence="1">
    <location>
        <begin position="13"/>
        <end position="29"/>
    </location>
</feature>
<evidence type="ECO:0000256" key="1">
    <source>
        <dbReference type="SAM" id="MobiDB-lite"/>
    </source>
</evidence>
<dbReference type="Proteomes" id="UP001176941">
    <property type="component" value="Chromosome 34"/>
</dbReference>